<dbReference type="SMART" id="SM00702">
    <property type="entry name" value="P4Hc"/>
    <property type="match status" value="1"/>
</dbReference>
<feature type="non-terminal residue" evidence="17">
    <location>
        <position position="1"/>
    </location>
</feature>
<keyword evidence="9" id="KW-0408">Iron</keyword>
<evidence type="ECO:0000256" key="6">
    <source>
        <dbReference type="ARBA" id="ARBA00022896"/>
    </source>
</evidence>
<protein>
    <recommendedName>
        <fullName evidence="11">hypoxia-inducible factor-proline dioxygenase</fullName>
        <ecNumber evidence="11">1.14.11.29</ecNumber>
    </recommendedName>
</protein>
<comment type="catalytic activity">
    <reaction evidence="12">
        <text>L-prolyl-[hypoxia-inducible factor alpha subunit] + 2-oxoglutarate + O2 = trans-4-hydroxy-L-prolyl-[hypoxia-inducible factor alpha subunit] + succinate + CO2</text>
        <dbReference type="Rhea" id="RHEA:48400"/>
        <dbReference type="Rhea" id="RHEA-COMP:12093"/>
        <dbReference type="Rhea" id="RHEA-COMP:12094"/>
        <dbReference type="ChEBI" id="CHEBI:15379"/>
        <dbReference type="ChEBI" id="CHEBI:16526"/>
        <dbReference type="ChEBI" id="CHEBI:16810"/>
        <dbReference type="ChEBI" id="CHEBI:30031"/>
        <dbReference type="ChEBI" id="CHEBI:50342"/>
        <dbReference type="ChEBI" id="CHEBI:61965"/>
        <dbReference type="EC" id="1.14.11.29"/>
    </reaction>
</comment>
<evidence type="ECO:0000313" key="17">
    <source>
        <dbReference type="EMBL" id="JAS47223.1"/>
    </source>
</evidence>
<dbReference type="Gene3D" id="6.10.140.2220">
    <property type="match status" value="1"/>
</dbReference>
<dbReference type="SUPFAM" id="SSF144232">
    <property type="entry name" value="HIT/MYND zinc finger-like"/>
    <property type="match status" value="1"/>
</dbReference>
<dbReference type="GO" id="GO:0005634">
    <property type="term" value="C:nucleus"/>
    <property type="evidence" value="ECO:0007669"/>
    <property type="project" value="UniProtKB-SubCell"/>
</dbReference>
<dbReference type="InterPro" id="IPR051559">
    <property type="entry name" value="HIF_prolyl_hydroxylases"/>
</dbReference>
<keyword evidence="5" id="KW-0862">Zinc</keyword>
<keyword evidence="3" id="KW-0479">Metal-binding</keyword>
<feature type="chain" id="PRO_5008582727" description="hypoxia-inducible factor-proline dioxygenase" evidence="14">
    <location>
        <begin position="32"/>
        <end position="466"/>
    </location>
</feature>
<evidence type="ECO:0000256" key="12">
    <source>
        <dbReference type="ARBA" id="ARBA00049134"/>
    </source>
</evidence>
<dbReference type="GO" id="GO:0008198">
    <property type="term" value="F:ferrous iron binding"/>
    <property type="evidence" value="ECO:0007669"/>
    <property type="project" value="TreeGrafter"/>
</dbReference>
<evidence type="ECO:0000259" key="16">
    <source>
        <dbReference type="PROSITE" id="PS51471"/>
    </source>
</evidence>
<evidence type="ECO:0000256" key="8">
    <source>
        <dbReference type="ARBA" id="ARBA00023002"/>
    </source>
</evidence>
<dbReference type="PROSITE" id="PS01360">
    <property type="entry name" value="ZF_MYND_1"/>
    <property type="match status" value="1"/>
</dbReference>
<dbReference type="Gene3D" id="2.60.120.620">
    <property type="entry name" value="q2cbj1_9rhob like domain"/>
    <property type="match status" value="1"/>
</dbReference>
<dbReference type="PROSITE" id="PS51471">
    <property type="entry name" value="FE2OG_OXY"/>
    <property type="match status" value="1"/>
</dbReference>
<comment type="subcellular location">
    <subcellularLocation>
        <location evidence="2">Nucleus</location>
    </subcellularLocation>
</comment>
<evidence type="ECO:0000256" key="11">
    <source>
        <dbReference type="ARBA" id="ARBA00039004"/>
    </source>
</evidence>
<evidence type="ECO:0000256" key="7">
    <source>
        <dbReference type="ARBA" id="ARBA00022964"/>
    </source>
</evidence>
<dbReference type="PROSITE" id="PS50865">
    <property type="entry name" value="ZF_MYND_2"/>
    <property type="match status" value="1"/>
</dbReference>
<feature type="domain" description="MYND-type" evidence="15">
    <location>
        <begin position="39"/>
        <end position="76"/>
    </location>
</feature>
<sequence length="466" mass="53317">SHGRRRLKVIRKLEIWRVTCVVFSLTLYCGCHKMDINTCAYCGAVGHFSRCKRCRSAYYCCKEHQIGDWKKHKIHCSDKQNPTVGDRNTQSSVSDVRLRTVPKKSCVPISGEGRKFKHSSRSSQTSDVILADRNTSPITHEGSSENEIINARTEELDPFEFLQSSFNKPSSSNVSDSNIKMPFYSDLPRKDFISGLQGKDSPVLKEFSEIKLDGVNGLPPFHHRNDQVEQDIIEEVCRNVIRDMDAYGVCVVDNFLGHEKGMAVLKEVIGMYQTGVFKDGQLVSNKVKKDLKTIRGDQITWIDGKETFCRNIGMLISEVDAVIMRANRMANNGKLGDYTINGRTKAMVACYPGHGTHYVKHVDNPNRDGRCITAIYYLNADWDIQRNGGLLRIFPEGWQDQVADIEPLFDRILFFWSDRRNPHEVQPAYETRYAITLWYFDAAEREDACRRYQRERDLTVAFQGLS</sequence>
<dbReference type="GO" id="GO:0071456">
    <property type="term" value="P:cellular response to hypoxia"/>
    <property type="evidence" value="ECO:0007669"/>
    <property type="project" value="TreeGrafter"/>
</dbReference>
<evidence type="ECO:0000256" key="13">
    <source>
        <dbReference type="PROSITE-ProRule" id="PRU00134"/>
    </source>
</evidence>
<evidence type="ECO:0000256" key="1">
    <source>
        <dbReference type="ARBA" id="ARBA00001961"/>
    </source>
</evidence>
<dbReference type="PANTHER" id="PTHR12907:SF26">
    <property type="entry name" value="HIF PROLYL HYDROXYLASE, ISOFORM C"/>
    <property type="match status" value="1"/>
</dbReference>
<dbReference type="GO" id="GO:0160082">
    <property type="term" value="F:hypoxia-inducible factor-proline dioxygenase activity"/>
    <property type="evidence" value="ECO:0007669"/>
    <property type="project" value="UniProtKB-EC"/>
</dbReference>
<reference evidence="17" key="1">
    <citation type="submission" date="2015-11" db="EMBL/GenBank/DDBJ databases">
        <title>De novo transcriptome assembly of four potential Pierce s Disease insect vectors from Arizona vineyards.</title>
        <authorList>
            <person name="Tassone E.E."/>
        </authorList>
    </citation>
    <scope>NUCLEOTIDE SEQUENCE</scope>
</reference>
<keyword evidence="8" id="KW-0560">Oxidoreductase</keyword>
<comment type="cofactor">
    <cofactor evidence="1">
        <name>L-ascorbate</name>
        <dbReference type="ChEBI" id="CHEBI:38290"/>
    </cofactor>
</comment>
<dbReference type="InterPro" id="IPR005123">
    <property type="entry name" value="Oxoglu/Fe-dep_dioxygenase_dom"/>
</dbReference>
<accession>A0A1B6FBD9</accession>
<evidence type="ECO:0000256" key="2">
    <source>
        <dbReference type="ARBA" id="ARBA00004123"/>
    </source>
</evidence>
<feature type="signal peptide" evidence="14">
    <location>
        <begin position="1"/>
        <end position="31"/>
    </location>
</feature>
<dbReference type="GO" id="GO:0031418">
    <property type="term" value="F:L-ascorbic acid binding"/>
    <property type="evidence" value="ECO:0007669"/>
    <property type="project" value="UniProtKB-KW"/>
</dbReference>
<evidence type="ECO:0000256" key="10">
    <source>
        <dbReference type="ARBA" id="ARBA00023242"/>
    </source>
</evidence>
<evidence type="ECO:0000256" key="5">
    <source>
        <dbReference type="ARBA" id="ARBA00022833"/>
    </source>
</evidence>
<dbReference type="Pfam" id="PF01753">
    <property type="entry name" value="zf-MYND"/>
    <property type="match status" value="1"/>
</dbReference>
<proteinExistence type="predicted"/>
<evidence type="ECO:0000256" key="3">
    <source>
        <dbReference type="ARBA" id="ARBA00022723"/>
    </source>
</evidence>
<evidence type="ECO:0000256" key="14">
    <source>
        <dbReference type="SAM" id="SignalP"/>
    </source>
</evidence>
<gene>
    <name evidence="17" type="ORF">g.15973</name>
</gene>
<dbReference type="Pfam" id="PF13640">
    <property type="entry name" value="2OG-FeII_Oxy_3"/>
    <property type="match status" value="1"/>
</dbReference>
<dbReference type="InterPro" id="IPR044862">
    <property type="entry name" value="Pro_4_hyd_alph_FE2OG_OXY"/>
</dbReference>
<dbReference type="GO" id="GO:0008270">
    <property type="term" value="F:zinc ion binding"/>
    <property type="evidence" value="ECO:0007669"/>
    <property type="project" value="UniProtKB-KW"/>
</dbReference>
<dbReference type="InterPro" id="IPR002893">
    <property type="entry name" value="Znf_MYND"/>
</dbReference>
<dbReference type="InterPro" id="IPR006620">
    <property type="entry name" value="Pro_4_hyd_alph"/>
</dbReference>
<dbReference type="EC" id="1.14.11.29" evidence="11"/>
<dbReference type="PANTHER" id="PTHR12907">
    <property type="entry name" value="EGL NINE HOMOLOG-RELATED"/>
    <property type="match status" value="1"/>
</dbReference>
<dbReference type="AlphaFoldDB" id="A0A1B6FBD9"/>
<evidence type="ECO:0000256" key="9">
    <source>
        <dbReference type="ARBA" id="ARBA00023004"/>
    </source>
</evidence>
<keyword evidence="4 13" id="KW-0863">Zinc-finger</keyword>
<keyword evidence="6" id="KW-0847">Vitamin C</keyword>
<dbReference type="FunFam" id="2.60.120.620:FF:000005">
    <property type="entry name" value="Egl nine homolog 1"/>
    <property type="match status" value="1"/>
</dbReference>
<keyword evidence="14" id="KW-0732">Signal</keyword>
<organism evidence="17">
    <name type="scientific">Cuerna arida</name>
    <dbReference type="NCBI Taxonomy" id="1464854"/>
    <lineage>
        <taxon>Eukaryota</taxon>
        <taxon>Metazoa</taxon>
        <taxon>Ecdysozoa</taxon>
        <taxon>Arthropoda</taxon>
        <taxon>Hexapoda</taxon>
        <taxon>Insecta</taxon>
        <taxon>Pterygota</taxon>
        <taxon>Neoptera</taxon>
        <taxon>Paraneoptera</taxon>
        <taxon>Hemiptera</taxon>
        <taxon>Auchenorrhyncha</taxon>
        <taxon>Membracoidea</taxon>
        <taxon>Cicadellidae</taxon>
        <taxon>Cicadellinae</taxon>
        <taxon>Proconiini</taxon>
        <taxon>Cuerna</taxon>
    </lineage>
</organism>
<feature type="domain" description="Fe2OG dioxygenase" evidence="16">
    <location>
        <begin position="339"/>
        <end position="441"/>
    </location>
</feature>
<evidence type="ECO:0000259" key="15">
    <source>
        <dbReference type="PROSITE" id="PS50865"/>
    </source>
</evidence>
<name>A0A1B6FBD9_9HEMI</name>
<dbReference type="EMBL" id="GECZ01022546">
    <property type="protein sequence ID" value="JAS47223.1"/>
    <property type="molecule type" value="Transcribed_RNA"/>
</dbReference>
<evidence type="ECO:0000256" key="4">
    <source>
        <dbReference type="ARBA" id="ARBA00022771"/>
    </source>
</evidence>
<keyword evidence="10" id="KW-0539">Nucleus</keyword>
<keyword evidence="7" id="KW-0223">Dioxygenase</keyword>